<name>B8C3M4_THAPS</name>
<keyword evidence="5" id="KW-0227">DNA damage</keyword>
<keyword evidence="3" id="KW-0540">Nuclease</keyword>
<dbReference type="Pfam" id="PF09826">
    <property type="entry name" value="Beta_propel"/>
    <property type="match status" value="2"/>
</dbReference>
<dbReference type="InterPro" id="IPR010994">
    <property type="entry name" value="RuvA_2-like"/>
</dbReference>
<evidence type="ECO:0000313" key="13">
    <source>
        <dbReference type="EMBL" id="EED92589.1"/>
    </source>
</evidence>
<dbReference type="FunFam" id="3.40.50.10130:FF:000002">
    <property type="entry name" value="DNA repair endonuclease XPF"/>
    <property type="match status" value="1"/>
</dbReference>
<comment type="subcellular location">
    <subcellularLocation>
        <location evidence="1">Nucleus</location>
    </subcellularLocation>
</comment>
<evidence type="ECO:0000256" key="2">
    <source>
        <dbReference type="ARBA" id="ARBA00010015"/>
    </source>
</evidence>
<feature type="compositionally biased region" description="Low complexity" evidence="11">
    <location>
        <begin position="835"/>
        <end position="848"/>
    </location>
</feature>
<dbReference type="Gene3D" id="1.10.150.20">
    <property type="entry name" value="5' to 3' exonuclease, C-terminal subdomain"/>
    <property type="match status" value="1"/>
</dbReference>
<feature type="compositionally biased region" description="Basic and acidic residues" evidence="11">
    <location>
        <begin position="117"/>
        <end position="129"/>
    </location>
</feature>
<feature type="compositionally biased region" description="Basic and acidic residues" evidence="11">
    <location>
        <begin position="395"/>
        <end position="408"/>
    </location>
</feature>
<feature type="compositionally biased region" description="Polar residues" evidence="11">
    <location>
        <begin position="509"/>
        <end position="520"/>
    </location>
</feature>
<dbReference type="GO" id="GO:0003697">
    <property type="term" value="F:single-stranded DNA binding"/>
    <property type="evidence" value="ECO:0000318"/>
    <property type="project" value="GO_Central"/>
</dbReference>
<feature type="compositionally biased region" description="Polar residues" evidence="11">
    <location>
        <begin position="132"/>
        <end position="143"/>
    </location>
</feature>
<evidence type="ECO:0000256" key="11">
    <source>
        <dbReference type="SAM" id="MobiDB-lite"/>
    </source>
</evidence>
<feature type="compositionally biased region" description="Basic and acidic residues" evidence="11">
    <location>
        <begin position="2827"/>
        <end position="2843"/>
    </location>
</feature>
<dbReference type="InterPro" id="IPR047520">
    <property type="entry name" value="XPF_nuclease"/>
</dbReference>
<dbReference type="CDD" id="cd20078">
    <property type="entry name" value="XPF_nuclease_XPF_euk"/>
    <property type="match status" value="1"/>
</dbReference>
<protein>
    <recommendedName>
        <fullName evidence="12">VPS9 domain-containing protein</fullName>
    </recommendedName>
</protein>
<dbReference type="Pfam" id="PF02204">
    <property type="entry name" value="VPS9"/>
    <property type="match status" value="1"/>
</dbReference>
<keyword evidence="9" id="KW-0539">Nucleus</keyword>
<sequence>MPPQHSDNNSDDLHSELLSHNAFFDNVVNMIPAKLYIAGHSGDDAYHPKYLKGQHKESKEARRARSKIAKREKFDPEKAETTIETKRRVQMEEESDSDDGGVVHMMDDHEEEDEVPERDADKKQSDTKRQNKSFGKSDSNDSFASRIEMLRAKLHAKMAEKRAAAGITDDADDGATPVDTQSPALVSKRAARRAEKRKRQEAAKQRNKKKATTASSQHQNEPQRVVNMGGSTFNAPNKNSNNASAADDLATIDFQSIAGLKPKLDAKFDDKSLNPKMQKKKSLEKLLADAEKKQERLRELKASGVEEDKEKAKNIEWGDALKTAAGTNQRKANDPKLLKKAMKRKAKKKAASAKAWGARLDQAKDAQTKKIQIRSHNLDARKVGGATGANLSSKRIVEKDEDKKDEKKGRRGPYAANRAGFEGKKQGFINGDGGGGRGGGGGGGGGKGKQYMIQFNSKDQDQDDDSLVDALCVCNDWWRWSCSTLSLRACLPNSRTLTTVLSSQFNQNNSTMMSEDNTLPNDPENPAPVAVDAPEPSPSAAPASNANTAATTTNNNQKWKIVALASFLVAAVVIAITLGVTLGKDDGKNNSTSQSTVKEDASDTPNSPASSPSFGAADGTSPAVTSSYTTQYLESNGPLLSKVRMINPGVANGYDSCDALKDDITNALKHYANMVIVSEKSNNLYAKCDPSDPNWNPWGLDDGVIYEGNEEMTSSAPIPEDASISFDSAPAGGAESSSKVQEDSFGTNNQVEGVDEADIVKSDGNYVYAGYGDILYVWNATDGSTGMSVTRMPYNDTKEEDCEVPPWGPMPIDVVILEDGMNSTEEVSVEATDMSSEAVTSTGSASSSNGGRKARSHQHRRASMPFFYDPCYKPKPRILSLLLQGTRLTAIVSEEQMLWRGLTEDTKPSIINDYSSLTIRVYDTSSVPTDGSSLTLLGERKIKGNYNAARSIDNTGIVVTTSYVDTYLFANDLYRYQFAYCGLNDTEYEQKASEIALNKTESFMEQLVDELDLEIGCSNTFQIAAMQSGESNKDGSNGDLLSQFVQVLSFDASADFVDNEIEVEKAGAFAGGYLSSVYVARDFVAALNVGSTFVPSTSSWDQSTFVLGFNISSPVPRPFCYAEVSGQPINEYAADLYEDHLRIATTEWHWSVQGSDRDSMSITTSKIFVLSFPEVNDTAMVLAGVTDHLGKENESIFAVRFIGDKGYVVTFEQTDPFLIVELSDPTDPHVVGELEIPGFSSYLHPIEIDGTSLMLGIGQSVNATTGWSEGVKISLFDISNPENPVEKTHLVDKNAYSNAQNDFKSFRYLPQSQKLILPKSEYTWTSEGNFDGFVVYNVSADAITQSYEISHALSSDIFNGCWYDAYMPPRSLVFQSKATTILSHSVISTDLETGAEEWRVNLDEGLNKTNTTCWGYFMGPRSHATSCIITLLNPRTMNCNPKRKRSPSYDNTNATDDDTTAVKRKKTKEIIDVDYDDDNFVVVNTNEDDRKTCARVVADSADTKVGARARRRKRTANAMKPPDLSQDVHDDPVTTSQTLINNHSHSQLPSYLSEAFSDLYAQDGLVVMGRGLGWLSLLAVFARFYGDMEHGYSGAASEDEDEDTKPAAASSSANDPTKRKHPLIFILNLRENERQILLSTLSSWGTHPDQLPTIITTESQAKERSSLYARGGLFIITSRILIVDLLNGVANARNIEGMLVAHAEKVTEESTEAFILRIYRGQKYFMESKVAESADYDKNRSSRGFIKAFTDDPSALVRGFAKVDKILKSLHVPKLYLYPRFHAAVVQDLERNPPIVEELHQPLSDSMIKVQEAICAVVRACCRDLREKAPGIDLSMLTKDKTGNVGKGKDLDIDYKKLVTVNFDLLISRQVQSSWHTLSPEVKSLITTDLTKLRQLLYHLLHFDSFSFWRTLEAIKARNIEKKSNWIVNRVGENLFQRAKDRLYTINDRNGSKKLALKHDVNPKERLVQQVLTEIQNRWTEKMERSQEGTVQSGTVLIMVKDGYTLDSLNSYLSKGEKRSMDLKWYQHLKIVNEKSKTMLNSIGGGLDSLVTEQRLLYEAESRAYKALFGRDVMDGYNVAMEEERKREEQELKASKKKRKRIAEERARGMANAEIFGHLATMEEATDASKGLATSTLESMLERVDADSRDEMDTNSSDDEDELAYKVEPVDCLSVCIRTFDKMEEGEADLVLRDLSPSYVIMVDSSPSFIRSLEIYSNGMDNVPKEDRLRVFFLLYEHSAELHNFIHTLDREKEAFDRLIDHKKRMPRSLPSFNNFSTQEMQQARGGFGGSYAGGSLPLSMDTRTGGGKQLVSKERRDIAVDVREFRSSLPSILHQGGMRIAPVTLIVGDFILSNVHCIERKSISDLFGSFASGRLYSQAEAMLKHYKCSCLLIEFDPSKTFELQSKHDLGGDIRVDSICSKLVLLAMHFPKLRYLWSKSPHETLKLFKKLKRNHQEVDVDRAVEIGTNDSLDDLLFDGGDEHNDEDNGNDDVNEAAQRMLLRLPGVNAHNARKITSECDSIAELAEMSREELKRLAGPVAGQKLFTFFRQSFRASIESTHIQEEKGTKGEEQEKEEELYRRERGTMGVSNGGIVVQLPPSPQRADASVGTASTMTKDIVQPTPAATTTTKPLNATIERRKAKMEERKRELLLEARQARIDWILGGVGGSNADEKDLTDILNGKKNPLRELQACGPDGITCAPDIVEALFTTKLNGGASGDNTNETSSKIASHMQQILEKGNIAWDSLSKASNALSRGESRLSQSTVEMDGTSHGLLQVPPLPSPSAYSLFLRVLCEPDAADVVFSMQKFCKTMEEAAKVMITVQRDDQQKEVDEKMKQEKKILQKGYPSSTGEASSLPESKTSLSSNGISEPSPSTPSLIHNHGATLAKALRGFINTTSREIEAHSAFKPMLESGDGDQSGSDGEDVANISQKEQLAASLEKFIYAKCHNPIFEVLKGELDHGDDDKHDEVTQKSPPKPVVELEKKLHLKMMSLQFVMPRHLEIACLKSSPDEDIDLSYPIQQLNSINEQASPRQMLQCILLAHRGITVALTTTSSKHPGADDILPTLILAVLRAHPENLVTDLRFIERFAPVVLLRGEVGYAYTNLCGAVQFLRKLDVDGHLAEVSLGGLGEGASLSISPDDFRAGLEKCREAMKLDEESRREEQNTATAIGEKERSFAGTESIGEKEPFQMTITGRDIRDASVRGETINLDWALKKQNDMLWQIGKVQTNSTQQAEAEGGSQFPNEPPLPSNFSRSYSFLATRPDEIRMRDLPQLLNEYKMLVHTTETLLNERALWKDAEKKRQRKLAREILERDYDAMIGTDDAEMSNGHGSYAKK</sequence>
<gene>
    <name evidence="13" type="ORF">THAPSDRAFT_22869</name>
</gene>
<dbReference type="HOGENOM" id="CLU_225124_0_0_1"/>
<dbReference type="InterPro" id="IPR003123">
    <property type="entry name" value="VPS9"/>
</dbReference>
<dbReference type="FunFam" id="1.10.150.20:FF:000038">
    <property type="entry name" value="DNA repair endonuclease UVH1"/>
    <property type="match status" value="1"/>
</dbReference>
<dbReference type="InterPro" id="IPR029188">
    <property type="entry name" value="Rrp14_N"/>
</dbReference>
<feature type="compositionally biased region" description="Polar residues" evidence="11">
    <location>
        <begin position="735"/>
        <end position="751"/>
    </location>
</feature>
<keyword evidence="7" id="KW-0238">DNA-binding</keyword>
<evidence type="ECO:0000313" key="14">
    <source>
        <dbReference type="Proteomes" id="UP000001449"/>
    </source>
</evidence>
<evidence type="ECO:0000256" key="3">
    <source>
        <dbReference type="ARBA" id="ARBA00022722"/>
    </source>
</evidence>
<dbReference type="GO" id="GO:0000110">
    <property type="term" value="C:nucleotide-excision repair factor 1 complex"/>
    <property type="evidence" value="ECO:0000318"/>
    <property type="project" value="GO_Central"/>
</dbReference>
<keyword evidence="6" id="KW-0378">Hydrolase</keyword>
<evidence type="ECO:0000256" key="1">
    <source>
        <dbReference type="ARBA" id="ARBA00004123"/>
    </source>
</evidence>
<dbReference type="InterPro" id="IPR029190">
    <property type="entry name" value="Rrp14/SURF6_C"/>
</dbReference>
<dbReference type="InParanoid" id="B8C3M4"/>
<feature type="compositionally biased region" description="Low complexity" evidence="11">
    <location>
        <begin position="522"/>
        <end position="550"/>
    </location>
</feature>
<proteinExistence type="inferred from homology"/>
<dbReference type="GO" id="GO:0000724">
    <property type="term" value="P:double-strand break repair via homologous recombination"/>
    <property type="evidence" value="ECO:0000318"/>
    <property type="project" value="GO_Central"/>
</dbReference>
<dbReference type="GO" id="GO:0000014">
    <property type="term" value="F:single-stranded DNA endodeoxyribonuclease activity"/>
    <property type="evidence" value="ECO:0000318"/>
    <property type="project" value="GO_Central"/>
</dbReference>
<feature type="region of interest" description="Disordered" evidence="11">
    <location>
        <begin position="1504"/>
        <end position="1537"/>
    </location>
</feature>
<feature type="compositionally biased region" description="Polar residues" evidence="11">
    <location>
        <begin position="212"/>
        <end position="222"/>
    </location>
</feature>
<keyword evidence="4" id="KW-0255">Endonuclease</keyword>
<dbReference type="InterPro" id="IPR011335">
    <property type="entry name" value="Restrct_endonuc-II-like"/>
</dbReference>
<feature type="region of interest" description="Disordered" evidence="11">
    <location>
        <begin position="324"/>
        <end position="450"/>
    </location>
</feature>
<evidence type="ECO:0000259" key="12">
    <source>
        <dbReference type="PROSITE" id="PS51205"/>
    </source>
</evidence>
<dbReference type="eggNOG" id="KOG2885">
    <property type="taxonomic scope" value="Eukaryota"/>
</dbReference>
<evidence type="ECO:0000256" key="10">
    <source>
        <dbReference type="SAM" id="Coils"/>
    </source>
</evidence>
<feature type="compositionally biased region" description="Polar residues" evidence="11">
    <location>
        <begin position="2868"/>
        <end position="2880"/>
    </location>
</feature>
<dbReference type="STRING" id="35128.B8C3M4"/>
<feature type="compositionally biased region" description="Low complexity" evidence="11">
    <location>
        <begin position="234"/>
        <end position="244"/>
    </location>
</feature>
<dbReference type="Pfam" id="PF04935">
    <property type="entry name" value="SURF6"/>
    <property type="match status" value="1"/>
</dbReference>
<feature type="compositionally biased region" description="Gly residues" evidence="11">
    <location>
        <begin position="430"/>
        <end position="448"/>
    </location>
</feature>
<feature type="compositionally biased region" description="Basic and acidic residues" evidence="11">
    <location>
        <begin position="2142"/>
        <end position="2152"/>
    </location>
</feature>
<feature type="region of interest" description="Disordered" evidence="11">
    <location>
        <begin position="1593"/>
        <end position="1618"/>
    </location>
</feature>
<feature type="region of interest" description="Disordered" evidence="11">
    <location>
        <begin position="584"/>
        <end position="622"/>
    </location>
</feature>
<dbReference type="RefSeq" id="XP_002290837.1">
    <property type="nucleotide sequence ID" value="XM_002290801.1"/>
</dbReference>
<feature type="region of interest" description="Disordered" evidence="11">
    <location>
        <begin position="2827"/>
        <end position="2882"/>
    </location>
</feature>
<dbReference type="InterPro" id="IPR019198">
    <property type="entry name" value="Beta_propeller_containing"/>
</dbReference>
<dbReference type="PANTHER" id="PTHR10150">
    <property type="entry name" value="DNA REPAIR ENDONUCLEASE XPF"/>
    <property type="match status" value="1"/>
</dbReference>
<feature type="region of interest" description="Disordered" evidence="11">
    <location>
        <begin position="509"/>
        <end position="550"/>
    </location>
</feature>
<evidence type="ECO:0000256" key="8">
    <source>
        <dbReference type="ARBA" id="ARBA00023204"/>
    </source>
</evidence>
<dbReference type="eggNOG" id="KOG2319">
    <property type="taxonomic scope" value="Eukaryota"/>
</dbReference>
<feature type="region of interest" description="Disordered" evidence="11">
    <location>
        <begin position="2142"/>
        <end position="2163"/>
    </location>
</feature>
<dbReference type="Pfam" id="PF02732">
    <property type="entry name" value="ERCC4"/>
    <property type="match status" value="1"/>
</dbReference>
<feature type="domain" description="VPS9" evidence="12">
    <location>
        <begin position="2982"/>
        <end position="3124"/>
    </location>
</feature>
<dbReference type="InterPro" id="IPR037191">
    <property type="entry name" value="VPS9_dom_sf"/>
</dbReference>
<dbReference type="PANTHER" id="PTHR10150:SF0">
    <property type="entry name" value="DNA REPAIR ENDONUCLEASE XPF"/>
    <property type="match status" value="1"/>
</dbReference>
<dbReference type="GeneID" id="7444864"/>
<dbReference type="SMART" id="SM00891">
    <property type="entry name" value="ERCC4"/>
    <property type="match status" value="1"/>
</dbReference>
<dbReference type="SUPFAM" id="SSF52980">
    <property type="entry name" value="Restriction endonuclease-like"/>
    <property type="match status" value="1"/>
</dbReference>
<dbReference type="GO" id="GO:0003684">
    <property type="term" value="F:damaged DNA binding"/>
    <property type="evidence" value="ECO:0000318"/>
    <property type="project" value="GO_Central"/>
</dbReference>
<feature type="region of interest" description="Disordered" evidence="11">
    <location>
        <begin position="3233"/>
        <end position="3254"/>
    </location>
</feature>
<dbReference type="Gene3D" id="3.40.50.10130">
    <property type="match status" value="1"/>
</dbReference>
<dbReference type="Pfam" id="PF15459">
    <property type="entry name" value="RRP14"/>
    <property type="match status" value="1"/>
</dbReference>
<dbReference type="eggNOG" id="KOG0442">
    <property type="taxonomic scope" value="Eukaryota"/>
</dbReference>
<dbReference type="Proteomes" id="UP000001449">
    <property type="component" value="Chromosome 5"/>
</dbReference>
<feature type="compositionally biased region" description="Low complexity" evidence="11">
    <location>
        <begin position="2856"/>
        <end position="2867"/>
    </location>
</feature>
<feature type="coiled-coil region" evidence="10">
    <location>
        <begin position="2634"/>
        <end position="2661"/>
    </location>
</feature>
<dbReference type="GO" id="GO:1901255">
    <property type="term" value="P:nucleotide-excision repair involved in interstrand cross-link repair"/>
    <property type="evidence" value="ECO:0000318"/>
    <property type="project" value="GO_Central"/>
</dbReference>
<organism evidence="13 14">
    <name type="scientific">Thalassiosira pseudonana</name>
    <name type="common">Marine diatom</name>
    <name type="synonym">Cyclotella nana</name>
    <dbReference type="NCBI Taxonomy" id="35128"/>
    <lineage>
        <taxon>Eukaryota</taxon>
        <taxon>Sar</taxon>
        <taxon>Stramenopiles</taxon>
        <taxon>Ochrophyta</taxon>
        <taxon>Bacillariophyta</taxon>
        <taxon>Coscinodiscophyceae</taxon>
        <taxon>Thalassiosirophycidae</taxon>
        <taxon>Thalassiosirales</taxon>
        <taxon>Thalassiosiraceae</taxon>
        <taxon>Thalassiosira</taxon>
    </lineage>
</organism>
<feature type="region of interest" description="Disordered" evidence="11">
    <location>
        <begin position="714"/>
        <end position="751"/>
    </location>
</feature>
<dbReference type="InterPro" id="IPR006166">
    <property type="entry name" value="ERCC4_domain"/>
</dbReference>
<feature type="coiled-coil region" evidence="10">
    <location>
        <begin position="2078"/>
        <end position="2106"/>
    </location>
</feature>
<dbReference type="PROSITE" id="PS51205">
    <property type="entry name" value="VPS9"/>
    <property type="match status" value="1"/>
</dbReference>
<keyword evidence="8" id="KW-0234">DNA repair</keyword>
<dbReference type="GO" id="GO:0000712">
    <property type="term" value="P:resolution of meiotic recombination intermediates"/>
    <property type="evidence" value="ECO:0000318"/>
    <property type="project" value="GO_Central"/>
</dbReference>
<evidence type="ECO:0000256" key="9">
    <source>
        <dbReference type="ARBA" id="ARBA00023242"/>
    </source>
</evidence>
<keyword evidence="10" id="KW-0175">Coiled coil</keyword>
<feature type="coiled-coil region" evidence="10">
    <location>
        <begin position="276"/>
        <end position="303"/>
    </location>
</feature>
<dbReference type="SUPFAM" id="SSF109993">
    <property type="entry name" value="VPS9 domain"/>
    <property type="match status" value="1"/>
</dbReference>
<feature type="region of interest" description="Disordered" evidence="11">
    <location>
        <begin position="156"/>
        <end position="244"/>
    </location>
</feature>
<comment type="similarity">
    <text evidence="2">Belongs to the XPF family.</text>
</comment>
<dbReference type="SMART" id="SM00167">
    <property type="entry name" value="VPS9"/>
    <property type="match status" value="1"/>
</dbReference>
<feature type="compositionally biased region" description="Basic residues" evidence="11">
    <location>
        <begin position="338"/>
        <end position="351"/>
    </location>
</feature>
<reference evidence="13 14" key="2">
    <citation type="journal article" date="2008" name="Nature">
        <title>The Phaeodactylum genome reveals the evolutionary history of diatom genomes.</title>
        <authorList>
            <person name="Bowler C."/>
            <person name="Allen A.E."/>
            <person name="Badger J.H."/>
            <person name="Grimwood J."/>
            <person name="Jabbari K."/>
            <person name="Kuo A."/>
            <person name="Maheswari U."/>
            <person name="Martens C."/>
            <person name="Maumus F."/>
            <person name="Otillar R.P."/>
            <person name="Rayko E."/>
            <person name="Salamov A."/>
            <person name="Vandepoele K."/>
            <person name="Beszteri B."/>
            <person name="Gruber A."/>
            <person name="Heijde M."/>
            <person name="Katinka M."/>
            <person name="Mock T."/>
            <person name="Valentin K."/>
            <person name="Verret F."/>
            <person name="Berges J.A."/>
            <person name="Brownlee C."/>
            <person name="Cadoret J.P."/>
            <person name="Chiovitti A."/>
            <person name="Choi C.J."/>
            <person name="Coesel S."/>
            <person name="De Martino A."/>
            <person name="Detter J.C."/>
            <person name="Durkin C."/>
            <person name="Falciatore A."/>
            <person name="Fournet J."/>
            <person name="Haruta M."/>
            <person name="Huysman M.J."/>
            <person name="Jenkins B.D."/>
            <person name="Jiroutova K."/>
            <person name="Jorgensen R.E."/>
            <person name="Joubert Y."/>
            <person name="Kaplan A."/>
            <person name="Kroger N."/>
            <person name="Kroth P.G."/>
            <person name="La Roche J."/>
            <person name="Lindquist E."/>
            <person name="Lommer M."/>
            <person name="Martin-Jezequel V."/>
            <person name="Lopez P.J."/>
            <person name="Lucas S."/>
            <person name="Mangogna M."/>
            <person name="McGinnis K."/>
            <person name="Medlin L.K."/>
            <person name="Montsant A."/>
            <person name="Oudot-Le Secq M.P."/>
            <person name="Napoli C."/>
            <person name="Obornik M."/>
            <person name="Parker M.S."/>
            <person name="Petit J.L."/>
            <person name="Porcel B.M."/>
            <person name="Poulsen N."/>
            <person name="Robison M."/>
            <person name="Rychlewski L."/>
            <person name="Rynearson T.A."/>
            <person name="Schmutz J."/>
            <person name="Shapiro H."/>
            <person name="Siaut M."/>
            <person name="Stanley M."/>
            <person name="Sussman M.R."/>
            <person name="Taylor A.R."/>
            <person name="Vardi A."/>
            <person name="von Dassow P."/>
            <person name="Vyverman W."/>
            <person name="Willis A."/>
            <person name="Wyrwicz L.S."/>
            <person name="Rokhsar D.S."/>
            <person name="Weissenbach J."/>
            <person name="Armbrust E.V."/>
            <person name="Green B.R."/>
            <person name="Van de Peer Y."/>
            <person name="Grigoriev I.V."/>
        </authorList>
    </citation>
    <scope>NUCLEOTIDE SEQUENCE [LARGE SCALE GENOMIC DNA]</scope>
    <source>
        <strain evidence="13 14">CCMP1335</strain>
    </source>
</reference>
<feature type="region of interest" description="Disordered" evidence="11">
    <location>
        <begin position="48"/>
        <end position="143"/>
    </location>
</feature>
<feature type="compositionally biased region" description="Polar residues" evidence="11">
    <location>
        <begin position="603"/>
        <end position="613"/>
    </location>
</feature>
<dbReference type="PaxDb" id="35128-Thaps22869"/>
<dbReference type="Gene3D" id="1.20.1050.80">
    <property type="entry name" value="VPS9 domain"/>
    <property type="match status" value="1"/>
</dbReference>
<reference evidence="13 14" key="1">
    <citation type="journal article" date="2004" name="Science">
        <title>The genome of the diatom Thalassiosira pseudonana: ecology, evolution, and metabolism.</title>
        <authorList>
            <person name="Armbrust E.V."/>
            <person name="Berges J.A."/>
            <person name="Bowler C."/>
            <person name="Green B.R."/>
            <person name="Martinez D."/>
            <person name="Putnam N.H."/>
            <person name="Zhou S."/>
            <person name="Allen A.E."/>
            <person name="Apt K.E."/>
            <person name="Bechner M."/>
            <person name="Brzezinski M.A."/>
            <person name="Chaal B.K."/>
            <person name="Chiovitti A."/>
            <person name="Davis A.K."/>
            <person name="Demarest M.S."/>
            <person name="Detter J.C."/>
            <person name="Glavina T."/>
            <person name="Goodstein D."/>
            <person name="Hadi M.Z."/>
            <person name="Hellsten U."/>
            <person name="Hildebrand M."/>
            <person name="Jenkins B.D."/>
            <person name="Jurka J."/>
            <person name="Kapitonov V.V."/>
            <person name="Kroger N."/>
            <person name="Lau W.W."/>
            <person name="Lane T.W."/>
            <person name="Larimer F.W."/>
            <person name="Lippmeier J.C."/>
            <person name="Lucas S."/>
            <person name="Medina M."/>
            <person name="Montsant A."/>
            <person name="Obornik M."/>
            <person name="Parker M.S."/>
            <person name="Palenik B."/>
            <person name="Pazour G.J."/>
            <person name="Richardson P.M."/>
            <person name="Rynearson T.A."/>
            <person name="Saito M.A."/>
            <person name="Schwartz D.C."/>
            <person name="Thamatrakoln K."/>
            <person name="Valentin K."/>
            <person name="Vardi A."/>
            <person name="Wilkerson F.P."/>
            <person name="Rokhsar D.S."/>
        </authorList>
    </citation>
    <scope>NUCLEOTIDE SEQUENCE [LARGE SCALE GENOMIC DNA]</scope>
    <source>
        <strain evidence="13 14">CCMP1335</strain>
    </source>
</reference>
<dbReference type="KEGG" id="tps:THAPSDRAFT_22869"/>
<evidence type="ECO:0000256" key="7">
    <source>
        <dbReference type="ARBA" id="ARBA00023125"/>
    </source>
</evidence>
<dbReference type="EMBL" id="CM000642">
    <property type="protein sequence ID" value="EED92589.1"/>
    <property type="molecule type" value="Genomic_DNA"/>
</dbReference>
<feature type="compositionally biased region" description="Basic and acidic residues" evidence="11">
    <location>
        <begin position="54"/>
        <end position="91"/>
    </location>
</feature>
<dbReference type="SUPFAM" id="SSF47781">
    <property type="entry name" value="RuvA domain 2-like"/>
    <property type="match status" value="1"/>
</dbReference>
<accession>B8C3M4</accession>
<feature type="region of interest" description="Disordered" evidence="11">
    <location>
        <begin position="1439"/>
        <end position="1461"/>
    </location>
</feature>
<feature type="region of interest" description="Disordered" evidence="11">
    <location>
        <begin position="826"/>
        <end position="860"/>
    </location>
</feature>
<keyword evidence="14" id="KW-1185">Reference proteome</keyword>
<evidence type="ECO:0000256" key="5">
    <source>
        <dbReference type="ARBA" id="ARBA00022763"/>
    </source>
</evidence>
<evidence type="ECO:0000256" key="6">
    <source>
        <dbReference type="ARBA" id="ARBA00022801"/>
    </source>
</evidence>
<evidence type="ECO:0000256" key="4">
    <source>
        <dbReference type="ARBA" id="ARBA00022759"/>
    </source>
</evidence>